<evidence type="ECO:0000256" key="7">
    <source>
        <dbReference type="SAM" id="Phobius"/>
    </source>
</evidence>
<dbReference type="FunFam" id="1.10.287.1260:FF:000005">
    <property type="entry name" value="Mechanosensitive ion channel family protein"/>
    <property type="match status" value="1"/>
</dbReference>
<evidence type="ECO:0000313" key="11">
    <source>
        <dbReference type="Proteomes" id="UP000530234"/>
    </source>
</evidence>
<evidence type="ECO:0000256" key="1">
    <source>
        <dbReference type="ARBA" id="ARBA00004651"/>
    </source>
</evidence>
<dbReference type="InterPro" id="IPR049142">
    <property type="entry name" value="MS_channel_1st"/>
</dbReference>
<feature type="domain" description="Mechanosensitive ion channel transmembrane helices 2/3" evidence="9">
    <location>
        <begin position="92"/>
        <end position="129"/>
    </location>
</feature>
<proteinExistence type="inferred from homology"/>
<organism evidence="10 11">
    <name type="scientific">Streptomyces calidiresistens</name>
    <dbReference type="NCBI Taxonomy" id="1485586"/>
    <lineage>
        <taxon>Bacteria</taxon>
        <taxon>Bacillati</taxon>
        <taxon>Actinomycetota</taxon>
        <taxon>Actinomycetes</taxon>
        <taxon>Kitasatosporales</taxon>
        <taxon>Streptomycetaceae</taxon>
        <taxon>Streptomyces</taxon>
    </lineage>
</organism>
<dbReference type="SUPFAM" id="SSF50182">
    <property type="entry name" value="Sm-like ribonucleoproteins"/>
    <property type="match status" value="1"/>
</dbReference>
<dbReference type="GO" id="GO:0005886">
    <property type="term" value="C:plasma membrane"/>
    <property type="evidence" value="ECO:0007669"/>
    <property type="project" value="UniProtKB-SubCell"/>
</dbReference>
<dbReference type="InterPro" id="IPR045276">
    <property type="entry name" value="YbiO_bact"/>
</dbReference>
<dbReference type="InterPro" id="IPR011066">
    <property type="entry name" value="MscS_channel_C_sf"/>
</dbReference>
<dbReference type="Gene3D" id="2.30.30.60">
    <property type="match status" value="1"/>
</dbReference>
<keyword evidence="4 7" id="KW-0812">Transmembrane</keyword>
<feature type="transmembrane region" description="Helical" evidence="7">
    <location>
        <begin position="110"/>
        <end position="133"/>
    </location>
</feature>
<evidence type="ECO:0000259" key="9">
    <source>
        <dbReference type="Pfam" id="PF21088"/>
    </source>
</evidence>
<keyword evidence="6 7" id="KW-0472">Membrane</keyword>
<dbReference type="InterPro" id="IPR023408">
    <property type="entry name" value="MscS_beta-dom_sf"/>
</dbReference>
<keyword evidence="3" id="KW-1003">Cell membrane</keyword>
<dbReference type="InterPro" id="IPR011014">
    <property type="entry name" value="MscS_channel_TM-2"/>
</dbReference>
<dbReference type="SUPFAM" id="SSF82689">
    <property type="entry name" value="Mechanosensitive channel protein MscS (YggB), C-terminal domain"/>
    <property type="match status" value="1"/>
</dbReference>
<reference evidence="11" key="1">
    <citation type="submission" date="2019-10" db="EMBL/GenBank/DDBJ databases">
        <title>Streptomyces sp. nov., a novel actinobacterium isolated from alkaline environment.</title>
        <authorList>
            <person name="Golinska P."/>
        </authorList>
    </citation>
    <scope>NUCLEOTIDE SEQUENCE [LARGE SCALE GENOMIC DNA]</scope>
    <source>
        <strain evidence="11">DSM 42108</strain>
    </source>
</reference>
<dbReference type="AlphaFoldDB" id="A0A7W3T6K0"/>
<feature type="transmembrane region" description="Helical" evidence="7">
    <location>
        <begin position="23"/>
        <end position="44"/>
    </location>
</feature>
<gene>
    <name evidence="10" type="ORF">FOE67_20000</name>
</gene>
<sequence>MLGETSPSTAEAATWIEENWEKWAAGGLRILLIVIVAAVVRAVLRRAITRAVDRVGRSERAAARGGRDRLAHPERRRQRAAAIGSVLRSVASLLVWGTAALMVLDQLGIQLGPLVAGAGIVGVALGFGARNLVTDVLTGMFILLEDQYGVGDRIDAGEATGTVLEIGLRVTTLRADDGEIWYVRNGEIKRVGNLSQGWATAAVEIEVRGDTDPGRAHRILEEAGADLARREPWDEQLWETPEVLGLEAVSLESMVIKVTAKVQPGRAAAAERAMRRHFKEALDAAGIAQPDATALTLEKLRGPREGAAPEPARPR</sequence>
<dbReference type="Pfam" id="PF00924">
    <property type="entry name" value="MS_channel_2nd"/>
    <property type="match status" value="1"/>
</dbReference>
<evidence type="ECO:0000256" key="6">
    <source>
        <dbReference type="ARBA" id="ARBA00023136"/>
    </source>
</evidence>
<dbReference type="EMBL" id="VKHS01000604">
    <property type="protein sequence ID" value="MBB0231718.1"/>
    <property type="molecule type" value="Genomic_DNA"/>
</dbReference>
<accession>A0A7W3T6K0</accession>
<dbReference type="GO" id="GO:0008381">
    <property type="term" value="F:mechanosensitive monoatomic ion channel activity"/>
    <property type="evidence" value="ECO:0007669"/>
    <property type="project" value="InterPro"/>
</dbReference>
<comment type="caution">
    <text evidence="10">The sequence shown here is derived from an EMBL/GenBank/DDBJ whole genome shotgun (WGS) entry which is preliminary data.</text>
</comment>
<dbReference type="Gene3D" id="1.10.287.1260">
    <property type="match status" value="1"/>
</dbReference>
<evidence type="ECO:0000256" key="4">
    <source>
        <dbReference type="ARBA" id="ARBA00022692"/>
    </source>
</evidence>
<evidence type="ECO:0000256" key="3">
    <source>
        <dbReference type="ARBA" id="ARBA00022475"/>
    </source>
</evidence>
<protein>
    <submittedName>
        <fullName evidence="10">Mechanosensitive ion channel</fullName>
    </submittedName>
</protein>
<evidence type="ECO:0000313" key="10">
    <source>
        <dbReference type="EMBL" id="MBB0231718.1"/>
    </source>
</evidence>
<comment type="subcellular location">
    <subcellularLocation>
        <location evidence="1">Cell membrane</location>
        <topology evidence="1">Multi-pass membrane protein</topology>
    </subcellularLocation>
</comment>
<dbReference type="SUPFAM" id="SSF82861">
    <property type="entry name" value="Mechanosensitive channel protein MscS (YggB), transmembrane region"/>
    <property type="match status" value="1"/>
</dbReference>
<keyword evidence="11" id="KW-1185">Reference proteome</keyword>
<dbReference type="Gene3D" id="3.30.70.100">
    <property type="match status" value="1"/>
</dbReference>
<name>A0A7W3T6K0_9ACTN</name>
<dbReference type="Proteomes" id="UP000530234">
    <property type="component" value="Unassembled WGS sequence"/>
</dbReference>
<comment type="similarity">
    <text evidence="2">Belongs to the MscS (TC 1.A.23) family.</text>
</comment>
<dbReference type="InterPro" id="IPR006685">
    <property type="entry name" value="MscS_channel_2nd"/>
</dbReference>
<evidence type="ECO:0000259" key="8">
    <source>
        <dbReference type="Pfam" id="PF00924"/>
    </source>
</evidence>
<feature type="domain" description="Mechanosensitive ion channel MscS" evidence="8">
    <location>
        <begin position="131"/>
        <end position="195"/>
    </location>
</feature>
<evidence type="ECO:0000256" key="2">
    <source>
        <dbReference type="ARBA" id="ARBA00008017"/>
    </source>
</evidence>
<dbReference type="PANTHER" id="PTHR30460:SF0">
    <property type="entry name" value="MODERATE CONDUCTANCE MECHANOSENSITIVE CHANNEL YBIO"/>
    <property type="match status" value="1"/>
</dbReference>
<feature type="transmembrane region" description="Helical" evidence="7">
    <location>
        <begin position="85"/>
        <end position="104"/>
    </location>
</feature>
<dbReference type="InterPro" id="IPR010920">
    <property type="entry name" value="LSM_dom_sf"/>
</dbReference>
<dbReference type="PANTHER" id="PTHR30460">
    <property type="entry name" value="MODERATE CONDUCTANCE MECHANOSENSITIVE CHANNEL YBIO"/>
    <property type="match status" value="1"/>
</dbReference>
<dbReference type="Pfam" id="PF21088">
    <property type="entry name" value="MS_channel_1st"/>
    <property type="match status" value="1"/>
</dbReference>
<keyword evidence="5 7" id="KW-1133">Transmembrane helix</keyword>
<evidence type="ECO:0000256" key="5">
    <source>
        <dbReference type="ARBA" id="ARBA00022989"/>
    </source>
</evidence>
<dbReference type="FunFam" id="2.30.30.60:FF:000001">
    <property type="entry name" value="MscS Mechanosensitive ion channel"/>
    <property type="match status" value="1"/>
</dbReference>